<organism evidence="1 2">
    <name type="scientific">Candidatus Argoarchaeum ethanivorans</name>
    <dbReference type="NCBI Taxonomy" id="2608793"/>
    <lineage>
        <taxon>Archaea</taxon>
        <taxon>Methanobacteriati</taxon>
        <taxon>Methanobacteriota</taxon>
        <taxon>Stenosarchaea group</taxon>
        <taxon>Methanomicrobia</taxon>
        <taxon>Methanosarcinales</taxon>
        <taxon>Methanosarcinales incertae sedis</taxon>
        <taxon>GOM Arc I cluster</taxon>
        <taxon>Candidatus Argoarchaeum</taxon>
    </lineage>
</organism>
<gene>
    <name evidence="1" type="ORF">EMLJLAPB_00534</name>
</gene>
<evidence type="ECO:0000313" key="1">
    <source>
        <dbReference type="EMBL" id="CAD6493501.1"/>
    </source>
</evidence>
<reference evidence="1" key="1">
    <citation type="submission" date="2020-10" db="EMBL/GenBank/DDBJ databases">
        <authorList>
            <person name="Hahn C.J."/>
            <person name="Laso-Perez R."/>
            <person name="Vulcano F."/>
            <person name="Vaziourakis K.-M."/>
            <person name="Stokke R."/>
            <person name="Steen I.H."/>
            <person name="Teske A."/>
            <person name="Boetius A."/>
            <person name="Liebeke M."/>
            <person name="Amann R."/>
            <person name="Knittel K."/>
        </authorList>
    </citation>
    <scope>NUCLEOTIDE SEQUENCE</scope>
    <source>
        <strain evidence="1">Gfbio:e3339647-f889-4370-9287-4fb5cb688e4c:AG392D22_GoMArc1</strain>
    </source>
</reference>
<dbReference type="InterPro" id="IPR027417">
    <property type="entry name" value="P-loop_NTPase"/>
</dbReference>
<dbReference type="Proteomes" id="UP000634805">
    <property type="component" value="Unassembled WGS sequence"/>
</dbReference>
<comment type="caution">
    <text evidence="1">The sequence shown here is derived from an EMBL/GenBank/DDBJ whole genome shotgun (WGS) entry which is preliminary data.</text>
</comment>
<accession>A0A811TAY3</accession>
<dbReference type="Gene3D" id="3.40.50.300">
    <property type="entry name" value="P-loop containing nucleotide triphosphate hydrolases"/>
    <property type="match status" value="1"/>
</dbReference>
<dbReference type="EMBL" id="CAJHIS010000012">
    <property type="protein sequence ID" value="CAD6493501.1"/>
    <property type="molecule type" value="Genomic_DNA"/>
</dbReference>
<name>A0A811TAY3_9EURY</name>
<proteinExistence type="predicted"/>
<protein>
    <recommendedName>
        <fullName evidence="3">Thymidylate kinase</fullName>
    </recommendedName>
</protein>
<evidence type="ECO:0000313" key="2">
    <source>
        <dbReference type="Proteomes" id="UP000634805"/>
    </source>
</evidence>
<dbReference type="SUPFAM" id="SSF52540">
    <property type="entry name" value="P-loop containing nucleoside triphosphate hydrolases"/>
    <property type="match status" value="1"/>
</dbReference>
<sequence length="456" mass="52479">MTTPTYAPIGHFVATMFEQLEQQKLPYVVLRNYDGLPEQVGNDIDILVGEGDLDIFGTVLCKIATEEGWCLVQHANRYGFRSFIFVLMPDIVVERSLKWDVWDPISWRGFTWINTEIALSSRQVHPRGFYIPAPGVESATLLLKELLQFGKIKSKYLGRIQQFAQADSESFKKVLEKPFGEKLANHLLVQAQQGDWRDIEKSYRFLRLTLIWNAIKHSPASVPSKLCKFAMGHLIEYIMGRPHLFLCLIGPDGSGKSTISAQLIESLSDIFEEIHYRHGRFGVLPELKTFCPSWLVKKGEVKTSGQSTTSEMPNRFVTSVLMIYYAIDNMFLYVRTVWRRGTTDLVIFDRYFYDYIIQPSPLGINGWLFRVLNRLLPTPDVVIYLHAPSELIHNRKPELTVQEINRQADICNQLVRLLPNAYRVDNSQPLNKVISQIRKIILKKTVARTASERRQI</sequence>
<dbReference type="AlphaFoldDB" id="A0A811TAY3"/>
<evidence type="ECO:0008006" key="3">
    <source>
        <dbReference type="Google" id="ProtNLM"/>
    </source>
</evidence>